<dbReference type="GO" id="GO:0016787">
    <property type="term" value="F:hydrolase activity"/>
    <property type="evidence" value="ECO:0007669"/>
    <property type="project" value="UniProtKB-KW"/>
</dbReference>
<feature type="domain" description="Helicase C-terminal" evidence="8">
    <location>
        <begin position="275"/>
        <end position="390"/>
    </location>
</feature>
<dbReference type="InterPro" id="IPR014001">
    <property type="entry name" value="Helicase_ATP-bd"/>
</dbReference>
<dbReference type="SMART" id="SM00487">
    <property type="entry name" value="DEXDc"/>
    <property type="match status" value="1"/>
</dbReference>
<feature type="short sequence motif" description="Q motif" evidence="6">
    <location>
        <begin position="48"/>
        <end position="76"/>
    </location>
</feature>
<evidence type="ECO:0000259" key="7">
    <source>
        <dbReference type="PROSITE" id="PS51192"/>
    </source>
</evidence>
<dbReference type="AlphaFoldDB" id="A0A2H0WTW8"/>
<dbReference type="InterPro" id="IPR014014">
    <property type="entry name" value="RNA_helicase_DEAD_Q_motif"/>
</dbReference>
<evidence type="ECO:0000256" key="2">
    <source>
        <dbReference type="ARBA" id="ARBA00022801"/>
    </source>
</evidence>
<organism evidence="10 11">
    <name type="scientific">Candidatus Roizmanbacteria bacterium CG09_land_8_20_14_0_10_41_9</name>
    <dbReference type="NCBI Taxonomy" id="1974850"/>
    <lineage>
        <taxon>Bacteria</taxon>
        <taxon>Candidatus Roizmaniibacteriota</taxon>
    </lineage>
</organism>
<keyword evidence="4" id="KW-0067">ATP-binding</keyword>
<dbReference type="InterPro" id="IPR050079">
    <property type="entry name" value="DEAD_box_RNA_helicase"/>
</dbReference>
<dbReference type="PROSITE" id="PS51195">
    <property type="entry name" value="Q_MOTIF"/>
    <property type="match status" value="1"/>
</dbReference>
<keyword evidence="3 10" id="KW-0347">Helicase</keyword>
<dbReference type="Gene3D" id="3.40.50.300">
    <property type="entry name" value="P-loop containing nucleotide triphosphate hydrolases"/>
    <property type="match status" value="2"/>
</dbReference>
<evidence type="ECO:0000313" key="11">
    <source>
        <dbReference type="Proteomes" id="UP000231198"/>
    </source>
</evidence>
<dbReference type="GO" id="GO:0003676">
    <property type="term" value="F:nucleic acid binding"/>
    <property type="evidence" value="ECO:0007669"/>
    <property type="project" value="InterPro"/>
</dbReference>
<gene>
    <name evidence="10" type="ORF">COT62_00450</name>
</gene>
<dbReference type="InterPro" id="IPR011545">
    <property type="entry name" value="DEAD/DEAH_box_helicase_dom"/>
</dbReference>
<protein>
    <submittedName>
        <fullName evidence="10">ATP-dependent helicase</fullName>
    </submittedName>
</protein>
<evidence type="ECO:0000313" key="10">
    <source>
        <dbReference type="EMBL" id="PIS16051.1"/>
    </source>
</evidence>
<evidence type="ECO:0000256" key="4">
    <source>
        <dbReference type="ARBA" id="ARBA00022840"/>
    </source>
</evidence>
<comment type="similarity">
    <text evidence="5">Belongs to the DEAD box helicase family.</text>
</comment>
<accession>A0A2H0WTW8</accession>
<feature type="domain" description="DEAD-box RNA helicase Q" evidence="9">
    <location>
        <begin position="48"/>
        <end position="76"/>
    </location>
</feature>
<dbReference type="PROSITE" id="PS51192">
    <property type="entry name" value="HELICASE_ATP_BIND_1"/>
    <property type="match status" value="1"/>
</dbReference>
<evidence type="ECO:0000256" key="6">
    <source>
        <dbReference type="PROSITE-ProRule" id="PRU00552"/>
    </source>
</evidence>
<evidence type="ECO:0000256" key="3">
    <source>
        <dbReference type="ARBA" id="ARBA00022806"/>
    </source>
</evidence>
<evidence type="ECO:0000259" key="9">
    <source>
        <dbReference type="PROSITE" id="PS51195"/>
    </source>
</evidence>
<keyword evidence="2" id="KW-0378">Hydrolase</keyword>
<proteinExistence type="inferred from homology"/>
<dbReference type="EMBL" id="PEZG01000012">
    <property type="protein sequence ID" value="PIS16051.1"/>
    <property type="molecule type" value="Genomic_DNA"/>
</dbReference>
<keyword evidence="1" id="KW-0547">Nucleotide-binding</keyword>
<dbReference type="CDD" id="cd18787">
    <property type="entry name" value="SF2_C_DEAD"/>
    <property type="match status" value="1"/>
</dbReference>
<dbReference type="GO" id="GO:0005829">
    <property type="term" value="C:cytosol"/>
    <property type="evidence" value="ECO:0007669"/>
    <property type="project" value="TreeGrafter"/>
</dbReference>
<dbReference type="PROSITE" id="PS51194">
    <property type="entry name" value="HELICASE_CTER"/>
    <property type="match status" value="1"/>
</dbReference>
<evidence type="ECO:0000256" key="1">
    <source>
        <dbReference type="ARBA" id="ARBA00022741"/>
    </source>
</evidence>
<dbReference type="InterPro" id="IPR027417">
    <property type="entry name" value="P-loop_NTPase"/>
</dbReference>
<evidence type="ECO:0000259" key="8">
    <source>
        <dbReference type="PROSITE" id="PS51194"/>
    </source>
</evidence>
<dbReference type="InterPro" id="IPR001650">
    <property type="entry name" value="Helicase_C-like"/>
</dbReference>
<dbReference type="GO" id="GO:0003724">
    <property type="term" value="F:RNA helicase activity"/>
    <property type="evidence" value="ECO:0007669"/>
    <property type="project" value="InterPro"/>
</dbReference>
<dbReference type="CDD" id="cd00268">
    <property type="entry name" value="DEADc"/>
    <property type="match status" value="1"/>
</dbReference>
<comment type="caution">
    <text evidence="10">The sequence shown here is derived from an EMBL/GenBank/DDBJ whole genome shotgun (WGS) entry which is preliminary data.</text>
</comment>
<dbReference type="SMART" id="SM00490">
    <property type="entry name" value="HELICc"/>
    <property type="match status" value="1"/>
</dbReference>
<sequence>MYFRRAPRSNGYGRRFGNRRLPVVPIHSFIKKAAVSHEQPTIGLKPAVKFSELAIHEKLKQNIAARNYADLTPIQEKGIPEILAGKDVIGISNTGTGKTAAFLIPLIEKVIHNSSYKALIITPTRELALQIREELRKFTYQIPLYSTFCIGQSSMSNQIYDLKRNPHVVIGTPGRLKDLIERKVLRLDQFKMIVLDEVDRMLDMGFIHDIKHIISFLPEKRQSLFFSATVSPEINRLIQSFVKNPITISVKTQETTSHIRQDIVRIQPGKTKIEVLDGLLKKEDFTKVLVFGRTKFGVERLSRELFRKGFKVTSIHGNKPQNKRQQAIRMFKEDVVKILVATDVAARGLDIPNVSHVINYDLPATYEDYIHRIGRTGRADKTGTALTFVE</sequence>
<dbReference type="PANTHER" id="PTHR47959">
    <property type="entry name" value="ATP-DEPENDENT RNA HELICASE RHLE-RELATED"/>
    <property type="match status" value="1"/>
</dbReference>
<evidence type="ECO:0000256" key="5">
    <source>
        <dbReference type="ARBA" id="ARBA00038437"/>
    </source>
</evidence>
<dbReference type="SUPFAM" id="SSF52540">
    <property type="entry name" value="P-loop containing nucleoside triphosphate hydrolases"/>
    <property type="match status" value="1"/>
</dbReference>
<feature type="domain" description="Helicase ATP-binding" evidence="7">
    <location>
        <begin position="79"/>
        <end position="248"/>
    </location>
</feature>
<dbReference type="Proteomes" id="UP000231198">
    <property type="component" value="Unassembled WGS sequence"/>
</dbReference>
<dbReference type="GO" id="GO:0005524">
    <property type="term" value="F:ATP binding"/>
    <property type="evidence" value="ECO:0007669"/>
    <property type="project" value="UniProtKB-KW"/>
</dbReference>
<reference evidence="11" key="1">
    <citation type="submission" date="2017-09" db="EMBL/GenBank/DDBJ databases">
        <title>Depth-based differentiation of microbial function through sediment-hosted aquifers and enrichment of novel symbionts in the deep terrestrial subsurface.</title>
        <authorList>
            <person name="Probst A.J."/>
            <person name="Ladd B."/>
            <person name="Jarett J.K."/>
            <person name="Geller-Mcgrath D.E."/>
            <person name="Sieber C.M.K."/>
            <person name="Emerson J.B."/>
            <person name="Anantharaman K."/>
            <person name="Thomas B.C."/>
            <person name="Malmstrom R."/>
            <person name="Stieglmeier M."/>
            <person name="Klingl A."/>
            <person name="Woyke T."/>
            <person name="Ryan C.M."/>
            <person name="Banfield J.F."/>
        </authorList>
    </citation>
    <scope>NUCLEOTIDE SEQUENCE [LARGE SCALE GENOMIC DNA]</scope>
</reference>
<dbReference type="InterPro" id="IPR044742">
    <property type="entry name" value="DEAD/DEAH_RhlB"/>
</dbReference>
<dbReference type="Pfam" id="PF00270">
    <property type="entry name" value="DEAD"/>
    <property type="match status" value="1"/>
</dbReference>
<dbReference type="PANTHER" id="PTHR47959:SF13">
    <property type="entry name" value="ATP-DEPENDENT RNA HELICASE RHLE"/>
    <property type="match status" value="1"/>
</dbReference>
<name>A0A2H0WTW8_9BACT</name>
<dbReference type="Pfam" id="PF00271">
    <property type="entry name" value="Helicase_C"/>
    <property type="match status" value="1"/>
</dbReference>